<evidence type="ECO:0000313" key="2">
    <source>
        <dbReference type="EMBL" id="MDH6283248.1"/>
    </source>
</evidence>
<feature type="transmembrane region" description="Helical" evidence="1">
    <location>
        <begin position="37"/>
        <end position="58"/>
    </location>
</feature>
<dbReference type="RefSeq" id="WP_280762524.1">
    <property type="nucleotide sequence ID" value="NZ_JARXVC010000013.1"/>
</dbReference>
<feature type="transmembrane region" description="Helical" evidence="1">
    <location>
        <begin position="12"/>
        <end position="31"/>
    </location>
</feature>
<evidence type="ECO:0000256" key="1">
    <source>
        <dbReference type="SAM" id="Phobius"/>
    </source>
</evidence>
<keyword evidence="1" id="KW-1133">Transmembrane helix</keyword>
<name>A0ABT6MFZ8_9NOCA</name>
<keyword evidence="3" id="KW-1185">Reference proteome</keyword>
<keyword evidence="1" id="KW-0472">Membrane</keyword>
<reference evidence="2 3" key="1">
    <citation type="submission" date="2023-04" db="EMBL/GenBank/DDBJ databases">
        <title>Forest soil microbial communities from Buena Vista Peninsula, Colon Province, Panama.</title>
        <authorList>
            <person name="Bouskill N."/>
        </authorList>
    </citation>
    <scope>NUCLEOTIDE SEQUENCE [LARGE SCALE GENOMIC DNA]</scope>
    <source>
        <strain evidence="2 3">CFH S0262</strain>
    </source>
</reference>
<dbReference type="Proteomes" id="UP001160334">
    <property type="component" value="Unassembled WGS sequence"/>
</dbReference>
<organism evidence="2 3">
    <name type="scientific">Prescottella agglutinans</name>
    <dbReference type="NCBI Taxonomy" id="1644129"/>
    <lineage>
        <taxon>Bacteria</taxon>
        <taxon>Bacillati</taxon>
        <taxon>Actinomycetota</taxon>
        <taxon>Actinomycetes</taxon>
        <taxon>Mycobacteriales</taxon>
        <taxon>Nocardiaceae</taxon>
        <taxon>Prescottella</taxon>
    </lineage>
</organism>
<evidence type="ECO:0000313" key="3">
    <source>
        <dbReference type="Proteomes" id="UP001160334"/>
    </source>
</evidence>
<comment type="caution">
    <text evidence="2">The sequence shown here is derived from an EMBL/GenBank/DDBJ whole genome shotgun (WGS) entry which is preliminary data.</text>
</comment>
<accession>A0ABT6MFZ8</accession>
<proteinExistence type="predicted"/>
<keyword evidence="1" id="KW-0812">Transmembrane</keyword>
<dbReference type="EMBL" id="JARXVC010000013">
    <property type="protein sequence ID" value="MDH6283248.1"/>
    <property type="molecule type" value="Genomic_DNA"/>
</dbReference>
<gene>
    <name evidence="2" type="ORF">M2280_004491</name>
</gene>
<protein>
    <submittedName>
        <fullName evidence="2">Uncharacterized protein</fullName>
    </submittedName>
</protein>
<sequence length="72" mass="7828">MFARLVDVVRSIRPIAMLAIAAGLFILGLVLPGLQTAWLFVAIGMGLGVVAVTIWDVVADQRRRGKNRTPVR</sequence>